<organism evidence="3 4">
    <name type="scientific">Vicia faba</name>
    <name type="common">Broad bean</name>
    <name type="synonym">Faba vulgaris</name>
    <dbReference type="NCBI Taxonomy" id="3906"/>
    <lineage>
        <taxon>Eukaryota</taxon>
        <taxon>Viridiplantae</taxon>
        <taxon>Streptophyta</taxon>
        <taxon>Embryophyta</taxon>
        <taxon>Tracheophyta</taxon>
        <taxon>Spermatophyta</taxon>
        <taxon>Magnoliopsida</taxon>
        <taxon>eudicotyledons</taxon>
        <taxon>Gunneridae</taxon>
        <taxon>Pentapetalae</taxon>
        <taxon>rosids</taxon>
        <taxon>fabids</taxon>
        <taxon>Fabales</taxon>
        <taxon>Fabaceae</taxon>
        <taxon>Papilionoideae</taxon>
        <taxon>50 kb inversion clade</taxon>
        <taxon>NPAAA clade</taxon>
        <taxon>Hologalegina</taxon>
        <taxon>IRL clade</taxon>
        <taxon>Fabeae</taxon>
        <taxon>Vicia</taxon>
    </lineage>
</organism>
<feature type="region of interest" description="Disordered" evidence="1">
    <location>
        <begin position="149"/>
        <end position="168"/>
    </location>
</feature>
<keyword evidence="2" id="KW-0472">Membrane</keyword>
<feature type="transmembrane region" description="Helical" evidence="2">
    <location>
        <begin position="88"/>
        <end position="118"/>
    </location>
</feature>
<accession>A0AAV0Z2L0</accession>
<keyword evidence="2" id="KW-0812">Transmembrane</keyword>
<protein>
    <submittedName>
        <fullName evidence="3">Uncharacterized protein</fullName>
    </submittedName>
</protein>
<dbReference type="AlphaFoldDB" id="A0AAV0Z2L0"/>
<evidence type="ECO:0000256" key="1">
    <source>
        <dbReference type="SAM" id="MobiDB-lite"/>
    </source>
</evidence>
<evidence type="ECO:0000313" key="4">
    <source>
        <dbReference type="Proteomes" id="UP001157006"/>
    </source>
</evidence>
<evidence type="ECO:0000313" key="3">
    <source>
        <dbReference type="EMBL" id="CAI8592051.1"/>
    </source>
</evidence>
<dbReference type="EMBL" id="OX451735">
    <property type="protein sequence ID" value="CAI8592051.1"/>
    <property type="molecule type" value="Genomic_DNA"/>
</dbReference>
<evidence type="ECO:0000256" key="2">
    <source>
        <dbReference type="SAM" id="Phobius"/>
    </source>
</evidence>
<sequence length="168" mass="18584">MATGATPASSSSSDSERLNAVGILFGQYFGLLFAMIGFQIKSVVTTSKEITEQIKALALVCTLYYMVWMVVTWYQLQVPLMMVTSPLLGTVVVFIGLMIVSHMVAFIYLGLLIFVFALKVLCNKYPKEIYEMIPENIKYLFERPAGNENVGSSAHDLESGRVESVAGY</sequence>
<keyword evidence="4" id="KW-1185">Reference proteome</keyword>
<reference evidence="3 4" key="1">
    <citation type="submission" date="2023-01" db="EMBL/GenBank/DDBJ databases">
        <authorList>
            <person name="Kreplak J."/>
        </authorList>
    </citation>
    <scope>NUCLEOTIDE SEQUENCE [LARGE SCALE GENOMIC DNA]</scope>
</reference>
<feature type="transmembrane region" description="Helical" evidence="2">
    <location>
        <begin position="20"/>
        <end position="44"/>
    </location>
</feature>
<feature type="transmembrane region" description="Helical" evidence="2">
    <location>
        <begin position="56"/>
        <end position="76"/>
    </location>
</feature>
<name>A0AAV0Z2L0_VICFA</name>
<proteinExistence type="predicted"/>
<keyword evidence="2" id="KW-1133">Transmembrane helix</keyword>
<dbReference type="Proteomes" id="UP001157006">
    <property type="component" value="Chromosome 1S"/>
</dbReference>
<gene>
    <name evidence="3" type="ORF">VFH_I020120</name>
</gene>